<evidence type="ECO:0000313" key="2">
    <source>
        <dbReference type="EMBL" id="SFC84354.1"/>
    </source>
</evidence>
<protein>
    <recommendedName>
        <fullName evidence="4">Dihydroorotate dehydrogenase</fullName>
    </recommendedName>
</protein>
<feature type="transmembrane region" description="Helical" evidence="1">
    <location>
        <begin position="61"/>
        <end position="87"/>
    </location>
</feature>
<organism evidence="2 3">
    <name type="scientific">Pseudooceanicola nitratireducens</name>
    <dbReference type="NCBI Taxonomy" id="517719"/>
    <lineage>
        <taxon>Bacteria</taxon>
        <taxon>Pseudomonadati</taxon>
        <taxon>Pseudomonadota</taxon>
        <taxon>Alphaproteobacteria</taxon>
        <taxon>Rhodobacterales</taxon>
        <taxon>Paracoccaceae</taxon>
        <taxon>Pseudooceanicola</taxon>
    </lineage>
</organism>
<dbReference type="AlphaFoldDB" id="A0A1I1MFY1"/>
<keyword evidence="1" id="KW-0472">Membrane</keyword>
<reference evidence="2 3" key="1">
    <citation type="submission" date="2016-10" db="EMBL/GenBank/DDBJ databases">
        <authorList>
            <person name="de Groot N.N."/>
        </authorList>
    </citation>
    <scope>NUCLEOTIDE SEQUENCE [LARGE SCALE GENOMIC DNA]</scope>
    <source>
        <strain evidence="2 3">DSM 29619</strain>
    </source>
</reference>
<dbReference type="STRING" id="517719.SAMN05421762_2404"/>
<evidence type="ECO:0008006" key="4">
    <source>
        <dbReference type="Google" id="ProtNLM"/>
    </source>
</evidence>
<evidence type="ECO:0000313" key="3">
    <source>
        <dbReference type="Proteomes" id="UP000231644"/>
    </source>
</evidence>
<proteinExistence type="predicted"/>
<gene>
    <name evidence="2" type="ORF">SAMN05421762_2404</name>
</gene>
<keyword evidence="1" id="KW-1133">Transmembrane helix</keyword>
<name>A0A1I1MFY1_9RHOB</name>
<keyword evidence="1" id="KW-0812">Transmembrane</keyword>
<dbReference type="EMBL" id="FOLX01000001">
    <property type="protein sequence ID" value="SFC84354.1"/>
    <property type="molecule type" value="Genomic_DNA"/>
</dbReference>
<dbReference type="Proteomes" id="UP000231644">
    <property type="component" value="Unassembled WGS sequence"/>
</dbReference>
<dbReference type="OrthoDB" id="7863719at2"/>
<accession>A0A1I1MFY1</accession>
<dbReference type="RefSeq" id="WP_093447755.1">
    <property type="nucleotide sequence ID" value="NZ_FNZG01000001.1"/>
</dbReference>
<keyword evidence="3" id="KW-1185">Reference proteome</keyword>
<evidence type="ECO:0000256" key="1">
    <source>
        <dbReference type="SAM" id="Phobius"/>
    </source>
</evidence>
<sequence length="132" mass="13513">MTDKYTDKDDGFAGLDALFDTARAAPAPLSEDMLDRLTRDALDVQAGFAASPAAPPRRGRLAGWLAAIGGWPAMATLATAGVAGLWIGAMPPAFVETLGLGSATASDTAEDDLYLVDPLPGFVVSLTMGEGS</sequence>